<accession>A0A4R6IYY3</accession>
<reference evidence="1 2" key="1">
    <citation type="submission" date="2019-03" db="EMBL/GenBank/DDBJ databases">
        <title>Genomic Encyclopedia of Archaeal and Bacterial Type Strains, Phase II (KMG-II): from individual species to whole genera.</title>
        <authorList>
            <person name="Goeker M."/>
        </authorList>
    </citation>
    <scope>NUCLEOTIDE SEQUENCE [LARGE SCALE GENOMIC DNA]</scope>
    <source>
        <strain evidence="1 2">DSM 28323</strain>
    </source>
</reference>
<organism evidence="1 2">
    <name type="scientific">Sediminibacterium goheungense</name>
    <dbReference type="NCBI Taxonomy" id="1086393"/>
    <lineage>
        <taxon>Bacteria</taxon>
        <taxon>Pseudomonadati</taxon>
        <taxon>Bacteroidota</taxon>
        <taxon>Chitinophagia</taxon>
        <taxon>Chitinophagales</taxon>
        <taxon>Chitinophagaceae</taxon>
        <taxon>Sediminibacterium</taxon>
    </lineage>
</organism>
<proteinExistence type="predicted"/>
<name>A0A4R6IYY3_9BACT</name>
<dbReference type="EMBL" id="SNWP01000011">
    <property type="protein sequence ID" value="TDO27075.1"/>
    <property type="molecule type" value="Genomic_DNA"/>
</dbReference>
<evidence type="ECO:0000313" key="1">
    <source>
        <dbReference type="EMBL" id="TDO27075.1"/>
    </source>
</evidence>
<gene>
    <name evidence="1" type="ORF">BC659_2393</name>
</gene>
<dbReference type="Proteomes" id="UP000295741">
    <property type="component" value="Unassembled WGS sequence"/>
</dbReference>
<dbReference type="AlphaFoldDB" id="A0A4R6IYY3"/>
<protein>
    <submittedName>
        <fullName evidence="1">Uncharacterized protein</fullName>
    </submittedName>
</protein>
<keyword evidence="2" id="KW-1185">Reference proteome</keyword>
<sequence length="32" mass="3574">MRQIEANPFTFRLLTEKVIFAQGYAQSGANDG</sequence>
<evidence type="ECO:0000313" key="2">
    <source>
        <dbReference type="Proteomes" id="UP000295741"/>
    </source>
</evidence>
<comment type="caution">
    <text evidence="1">The sequence shown here is derived from an EMBL/GenBank/DDBJ whole genome shotgun (WGS) entry which is preliminary data.</text>
</comment>